<keyword evidence="2" id="KW-1185">Reference proteome</keyword>
<comment type="caution">
    <text evidence="1">The sequence shown here is derived from an EMBL/GenBank/DDBJ whole genome shotgun (WGS) entry which is preliminary data.</text>
</comment>
<proteinExistence type="predicted"/>
<gene>
    <name evidence="1" type="ORF">E5331_03320</name>
</gene>
<evidence type="ECO:0000313" key="1">
    <source>
        <dbReference type="EMBL" id="TGY80281.1"/>
    </source>
</evidence>
<dbReference type="EMBL" id="SRYB01000003">
    <property type="protein sequence ID" value="TGY80281.1"/>
    <property type="molecule type" value="Genomic_DNA"/>
</dbReference>
<protein>
    <submittedName>
        <fullName evidence="1">Uncharacterized protein</fullName>
    </submittedName>
</protein>
<evidence type="ECO:0000313" key="2">
    <source>
        <dbReference type="Proteomes" id="UP000306319"/>
    </source>
</evidence>
<organism evidence="1 2">
    <name type="scientific">Lepagella muris</name>
    <dbReference type="NCBI Taxonomy" id="3032870"/>
    <lineage>
        <taxon>Bacteria</taxon>
        <taxon>Pseudomonadati</taxon>
        <taxon>Bacteroidota</taxon>
        <taxon>Bacteroidia</taxon>
        <taxon>Bacteroidales</taxon>
        <taxon>Muribaculaceae</taxon>
        <taxon>Lepagella</taxon>
    </lineage>
</organism>
<reference evidence="1" key="1">
    <citation type="submission" date="2019-04" db="EMBL/GenBank/DDBJ databases">
        <title>Microbes associate with the intestines of laboratory mice.</title>
        <authorList>
            <person name="Navarre W."/>
            <person name="Wong E."/>
            <person name="Huang K."/>
            <person name="Tropini C."/>
            <person name="Ng K."/>
            <person name="Yu B."/>
        </authorList>
    </citation>
    <scope>NUCLEOTIDE SEQUENCE</scope>
    <source>
        <strain evidence="1">NM04_E33</strain>
    </source>
</reference>
<dbReference type="Proteomes" id="UP000306319">
    <property type="component" value="Unassembled WGS sequence"/>
</dbReference>
<sequence length="182" mass="21777">MEFVRILKDYDHLWAVKQPDKEDDELTDIFNRWNNAEYLLNFFMKNFNDLKSYFHIERISEAIAETFEDADALEQLILEFPYTENLDNIFHPLDITDANEASLSRNKARNWNRNRHTSWLRVYAIRIEPNIYIVTGGAIKLIRTMQEREHTNRELDKLNSCKNYLKSHGVFDIDSFVELINE</sequence>
<accession>A0AC61RLV5</accession>
<name>A0AC61RLV5_9BACT</name>